<dbReference type="GO" id="GO:0045944">
    <property type="term" value="P:positive regulation of transcription by RNA polymerase II"/>
    <property type="evidence" value="ECO:0007669"/>
    <property type="project" value="TreeGrafter"/>
</dbReference>
<dbReference type="OrthoDB" id="442921at2759"/>
<gene>
    <name evidence="4" type="ORF">T02_15943</name>
</gene>
<evidence type="ECO:0000256" key="1">
    <source>
        <dbReference type="ARBA" id="ARBA00004123"/>
    </source>
</evidence>
<dbReference type="InterPro" id="IPR052324">
    <property type="entry name" value="NFATC2-Int_DNA_Repair"/>
</dbReference>
<dbReference type="Gene3D" id="3.10.20.90">
    <property type="entry name" value="Phosphatidylinositol 3-kinase Catalytic Subunit, Chain A, domain 1"/>
    <property type="match status" value="2"/>
</dbReference>
<dbReference type="InterPro" id="IPR000626">
    <property type="entry name" value="Ubiquitin-like_dom"/>
</dbReference>
<organism evidence="4 5">
    <name type="scientific">Trichinella nativa</name>
    <dbReference type="NCBI Taxonomy" id="6335"/>
    <lineage>
        <taxon>Eukaryota</taxon>
        <taxon>Metazoa</taxon>
        <taxon>Ecdysozoa</taxon>
        <taxon>Nematoda</taxon>
        <taxon>Enoplea</taxon>
        <taxon>Dorylaimia</taxon>
        <taxon>Trichinellida</taxon>
        <taxon>Trichinellidae</taxon>
        <taxon>Trichinella</taxon>
    </lineage>
</organism>
<dbReference type="InterPro" id="IPR022617">
    <property type="entry name" value="Rad60/SUMO-like_dom"/>
</dbReference>
<dbReference type="Proteomes" id="UP000054721">
    <property type="component" value="Unassembled WGS sequence"/>
</dbReference>
<feature type="domain" description="Ubiquitin-like" evidence="3">
    <location>
        <begin position="172"/>
        <end position="241"/>
    </location>
</feature>
<dbReference type="PANTHER" id="PTHR47187">
    <property type="entry name" value="NFATC2-INTERACTING PROTEIN"/>
    <property type="match status" value="1"/>
</dbReference>
<dbReference type="GO" id="GO:0005634">
    <property type="term" value="C:nucleus"/>
    <property type="evidence" value="ECO:0007669"/>
    <property type="project" value="UniProtKB-SubCell"/>
</dbReference>
<dbReference type="EMBL" id="JYDW01000255">
    <property type="protein sequence ID" value="KRZ50653.1"/>
    <property type="molecule type" value="Genomic_DNA"/>
</dbReference>
<accession>A0A0V1KTI8</accession>
<dbReference type="PANTHER" id="PTHR47187:SF1">
    <property type="entry name" value="NFATC2-INTERACTING PROTEIN"/>
    <property type="match status" value="1"/>
</dbReference>
<reference evidence="4 5" key="1">
    <citation type="submission" date="2015-05" db="EMBL/GenBank/DDBJ databases">
        <title>Evolution of Trichinella species and genotypes.</title>
        <authorList>
            <person name="Korhonen P.K."/>
            <person name="Edoardo P."/>
            <person name="Giuseppe L.R."/>
            <person name="Gasser R.B."/>
        </authorList>
    </citation>
    <scope>NUCLEOTIDE SEQUENCE [LARGE SCALE GENOMIC DNA]</scope>
    <source>
        <strain evidence="4">ISS10</strain>
    </source>
</reference>
<evidence type="ECO:0000313" key="4">
    <source>
        <dbReference type="EMBL" id="KRZ50653.1"/>
    </source>
</evidence>
<evidence type="ECO:0000259" key="3">
    <source>
        <dbReference type="PROSITE" id="PS50053"/>
    </source>
</evidence>
<evidence type="ECO:0000256" key="2">
    <source>
        <dbReference type="ARBA" id="ARBA00023242"/>
    </source>
</evidence>
<comment type="subcellular location">
    <subcellularLocation>
        <location evidence="1">Nucleus</location>
    </subcellularLocation>
</comment>
<dbReference type="Pfam" id="PF11976">
    <property type="entry name" value="Rad60-SLD"/>
    <property type="match status" value="1"/>
</dbReference>
<dbReference type="AlphaFoldDB" id="A0A0V1KTI8"/>
<name>A0A0V1KTI8_9BILA</name>
<comment type="caution">
    <text evidence="4">The sequence shown here is derived from an EMBL/GenBank/DDBJ whole genome shotgun (WGS) entry which is preliminary data.</text>
</comment>
<keyword evidence="2" id="KW-0539">Nucleus</keyword>
<protein>
    <recommendedName>
        <fullName evidence="3">Ubiquitin-like domain-containing protein</fullName>
    </recommendedName>
</protein>
<dbReference type="CDD" id="cd01763">
    <property type="entry name" value="Ubl_SUMO_like"/>
    <property type="match status" value="1"/>
</dbReference>
<sequence>MSCTYDSDNDFEGFYEQMLKRVRNEAVIVDSDDEPFSDIVSKRQRLDESDDEENQRKLKVILMYHGMSDDPKEKTLELSKNEPLRVVYKYASEQLKVSQRKIDVLYNNIRVMPKDTLEKLNIKEQYTFLENSPKKSTEKKVTRTLESMLEMRCCTSREISVSRDTIESPASTNFTLKLLHQNRQYRKELKVNGQDTFSNIKCRYSEAIGISISRIVFSVDGDRVQDDMTPQSFELEEGDIVDFCSVFLENVIFNLAHYFVLALMLQIANMPGAGPKIKADIVWRNQKASYHVAGSSLPLHKRVPALLLIIGLMVSMHLKTKVGKADPPRGGDA</sequence>
<dbReference type="PROSITE" id="PS50053">
    <property type="entry name" value="UBIQUITIN_2"/>
    <property type="match status" value="1"/>
</dbReference>
<evidence type="ECO:0000313" key="5">
    <source>
        <dbReference type="Proteomes" id="UP000054721"/>
    </source>
</evidence>
<dbReference type="SUPFAM" id="SSF54236">
    <property type="entry name" value="Ubiquitin-like"/>
    <property type="match status" value="1"/>
</dbReference>
<dbReference type="InterPro" id="IPR029071">
    <property type="entry name" value="Ubiquitin-like_domsf"/>
</dbReference>
<proteinExistence type="predicted"/>
<keyword evidence="5" id="KW-1185">Reference proteome</keyword>